<keyword evidence="3" id="KW-1185">Reference proteome</keyword>
<feature type="transmembrane region" description="Helical" evidence="1">
    <location>
        <begin position="40"/>
        <end position="59"/>
    </location>
</feature>
<feature type="transmembrane region" description="Helical" evidence="1">
    <location>
        <begin position="79"/>
        <end position="101"/>
    </location>
</feature>
<dbReference type="AlphaFoldDB" id="A0A8T1XWK8"/>
<keyword evidence="1" id="KW-0472">Membrane</keyword>
<accession>A0A8T1XWK8</accession>
<proteinExistence type="predicted"/>
<reference evidence="2 3" key="1">
    <citation type="submission" date="2020-12" db="EMBL/GenBank/DDBJ databases">
        <title>Concerted genomic and epigenomic changes stabilize Arabidopsis allopolyploids.</title>
        <authorList>
            <person name="Chen Z."/>
        </authorList>
    </citation>
    <scope>NUCLEOTIDE SEQUENCE [LARGE SCALE GENOMIC DNA]</scope>
    <source>
        <strain evidence="2">As9502</strain>
        <tissue evidence="2">Leaf</tissue>
    </source>
</reference>
<evidence type="ECO:0000313" key="3">
    <source>
        <dbReference type="Proteomes" id="UP000694251"/>
    </source>
</evidence>
<feature type="transmembrane region" description="Helical" evidence="1">
    <location>
        <begin position="6"/>
        <end position="28"/>
    </location>
</feature>
<evidence type="ECO:0000313" key="2">
    <source>
        <dbReference type="EMBL" id="KAG7536303.1"/>
    </source>
</evidence>
<organism evidence="2 3">
    <name type="scientific">Arabidopsis suecica</name>
    <name type="common">Swedish thale-cress</name>
    <name type="synonym">Cardaminopsis suecica</name>
    <dbReference type="NCBI Taxonomy" id="45249"/>
    <lineage>
        <taxon>Eukaryota</taxon>
        <taxon>Viridiplantae</taxon>
        <taxon>Streptophyta</taxon>
        <taxon>Embryophyta</taxon>
        <taxon>Tracheophyta</taxon>
        <taxon>Spermatophyta</taxon>
        <taxon>Magnoliopsida</taxon>
        <taxon>eudicotyledons</taxon>
        <taxon>Gunneridae</taxon>
        <taxon>Pentapetalae</taxon>
        <taxon>rosids</taxon>
        <taxon>malvids</taxon>
        <taxon>Brassicales</taxon>
        <taxon>Brassicaceae</taxon>
        <taxon>Camelineae</taxon>
        <taxon>Arabidopsis</taxon>
    </lineage>
</organism>
<evidence type="ECO:0000256" key="1">
    <source>
        <dbReference type="SAM" id="Phobius"/>
    </source>
</evidence>
<dbReference type="EMBL" id="JAEFBJ010000013">
    <property type="protein sequence ID" value="KAG7536303.1"/>
    <property type="molecule type" value="Genomic_DNA"/>
</dbReference>
<dbReference type="Proteomes" id="UP000694251">
    <property type="component" value="Chromosome 13"/>
</dbReference>
<name>A0A8T1XWK8_ARASU</name>
<protein>
    <submittedName>
        <fullName evidence="2">Uncharacterized protein</fullName>
    </submittedName>
</protein>
<keyword evidence="1" id="KW-1133">Transmembrane helix</keyword>
<sequence length="139" mass="15121">MAAANVYLWSGSLPLGRVATHLVLLPIICPSALACRSIRFVLLPFPVFGLMRIVWARSLSLRSRPDRGFSIALVSFLAWTNRGLSFASISPFSGVVCVYIVKGGVTVRCRGFSRLQRSATSSSFFAVDLMVGKMCGGRF</sequence>
<comment type="caution">
    <text evidence="2">The sequence shown here is derived from an EMBL/GenBank/DDBJ whole genome shotgun (WGS) entry which is preliminary data.</text>
</comment>
<gene>
    <name evidence="2" type="ORF">ISN44_As13g002600</name>
</gene>
<keyword evidence="1" id="KW-0812">Transmembrane</keyword>